<dbReference type="Gene3D" id="1.20.120.10">
    <property type="entry name" value="Cytochrome c/b562"/>
    <property type="match status" value="1"/>
</dbReference>
<evidence type="ECO:0000313" key="1">
    <source>
        <dbReference type="EMBL" id="TVV75826.1"/>
    </source>
</evidence>
<dbReference type="GO" id="GO:0022900">
    <property type="term" value="P:electron transport chain"/>
    <property type="evidence" value="ECO:0007669"/>
    <property type="project" value="InterPro"/>
</dbReference>
<dbReference type="InterPro" id="IPR015984">
    <property type="entry name" value="Cyt_c_prime_subgr"/>
</dbReference>
<dbReference type="InterPro" id="IPR010980">
    <property type="entry name" value="Cyt_c/b562"/>
</dbReference>
<dbReference type="Pfam" id="PF01322">
    <property type="entry name" value="Cytochrom_C_2"/>
    <property type="match status" value="1"/>
</dbReference>
<protein>
    <submittedName>
        <fullName evidence="1">Cytochrome c</fullName>
    </submittedName>
</protein>
<evidence type="ECO:0000313" key="2">
    <source>
        <dbReference type="Proteomes" id="UP000318681"/>
    </source>
</evidence>
<dbReference type="OrthoDB" id="7596534at2"/>
<organism evidence="1 2">
    <name type="scientific">Alterirhizorhabdus solaris</name>
    <dbReference type="NCBI Taxonomy" id="2529389"/>
    <lineage>
        <taxon>Bacteria</taxon>
        <taxon>Pseudomonadati</taxon>
        <taxon>Pseudomonadota</taxon>
        <taxon>Alphaproteobacteria</taxon>
        <taxon>Sphingomonadales</taxon>
        <taxon>Rhizorhabdaceae</taxon>
        <taxon>Alterirhizorhabdus</taxon>
    </lineage>
</organism>
<dbReference type="GO" id="GO:0009055">
    <property type="term" value="F:electron transfer activity"/>
    <property type="evidence" value="ECO:0007669"/>
    <property type="project" value="InterPro"/>
</dbReference>
<dbReference type="AlphaFoldDB" id="A0A558R8Y4"/>
<dbReference type="PRINTS" id="PR00608">
    <property type="entry name" value="CYTCHROMECII"/>
</dbReference>
<dbReference type="InterPro" id="IPR002321">
    <property type="entry name" value="Cyt_c_II"/>
</dbReference>
<name>A0A558R8Y4_9SPHN</name>
<gene>
    <name evidence="1" type="ORF">FOY91_05970</name>
</gene>
<dbReference type="EMBL" id="VNIM01000016">
    <property type="protein sequence ID" value="TVV75826.1"/>
    <property type="molecule type" value="Genomic_DNA"/>
</dbReference>
<comment type="caution">
    <text evidence="1">The sequence shown here is derived from an EMBL/GenBank/DDBJ whole genome shotgun (WGS) entry which is preliminary data.</text>
</comment>
<keyword evidence="2" id="KW-1185">Reference proteome</keyword>
<reference evidence="1 2" key="1">
    <citation type="submission" date="2019-07" db="EMBL/GenBank/DDBJ databases">
        <title>Sphingomonas solaris sp. nov., isolated from a solar panel from Boston, Massachusetts.</title>
        <authorList>
            <person name="Tanner K."/>
            <person name="Pascual J."/>
            <person name="Mancuso C."/>
            <person name="Pereto J."/>
            <person name="Khalil A."/>
            <person name="Vilanova C."/>
        </authorList>
    </citation>
    <scope>NUCLEOTIDE SEQUENCE [LARGE SCALE GENOMIC DNA]</scope>
    <source>
        <strain evidence="1 2">R4DWN</strain>
    </source>
</reference>
<dbReference type="GO" id="GO:0020037">
    <property type="term" value="F:heme binding"/>
    <property type="evidence" value="ECO:0007669"/>
    <property type="project" value="InterPro"/>
</dbReference>
<dbReference type="Proteomes" id="UP000318681">
    <property type="component" value="Unassembled WGS sequence"/>
</dbReference>
<sequence>MHFRFAMCFGALLPVLRRRWGVAGFVEATGGGAVRRRRLIDIMPGPHRTGRHHKSEFTALLRVILIAGAGVALLASVGASVQAAAPETIIQARKAKYREIGKAFKSINDEVKKSAPDRGLIGSSASLIAGNLRQVGSLFPAGSGPSSGVRTKALPTIWTKWPEFARLNAAATGEAGKLVLASRGADVAAIAAQARSLGKACQACHQQFRDED</sequence>
<accession>A0A558R8Y4</accession>
<dbReference type="PROSITE" id="PS51009">
    <property type="entry name" value="CYTCII"/>
    <property type="match status" value="1"/>
</dbReference>
<proteinExistence type="predicted"/>
<dbReference type="SUPFAM" id="SSF47175">
    <property type="entry name" value="Cytochromes"/>
    <property type="match status" value="1"/>
</dbReference>
<dbReference type="GO" id="GO:0005506">
    <property type="term" value="F:iron ion binding"/>
    <property type="evidence" value="ECO:0007669"/>
    <property type="project" value="InterPro"/>
</dbReference>